<evidence type="ECO:0000256" key="3">
    <source>
        <dbReference type="ARBA" id="ARBA00022475"/>
    </source>
</evidence>
<feature type="transmembrane region" description="Helical" evidence="7">
    <location>
        <begin position="7"/>
        <end position="25"/>
    </location>
</feature>
<keyword evidence="6 7" id="KW-0472">Membrane</keyword>
<name>A0AAJ2NKX4_ALKPS</name>
<keyword evidence="3" id="KW-1003">Cell membrane</keyword>
<keyword evidence="4 7" id="KW-0812">Transmembrane</keyword>
<comment type="caution">
    <text evidence="8">The sequence shown here is derived from an EMBL/GenBank/DDBJ whole genome shotgun (WGS) entry which is preliminary data.</text>
</comment>
<dbReference type="InterPro" id="IPR051907">
    <property type="entry name" value="DoxX-like_oxidoreductase"/>
</dbReference>
<evidence type="ECO:0000256" key="6">
    <source>
        <dbReference type="ARBA" id="ARBA00023136"/>
    </source>
</evidence>
<protein>
    <submittedName>
        <fullName evidence="8">DoxX family protein</fullName>
    </submittedName>
</protein>
<dbReference type="PANTHER" id="PTHR33452">
    <property type="entry name" value="OXIDOREDUCTASE CATD-RELATED"/>
    <property type="match status" value="1"/>
</dbReference>
<dbReference type="Pfam" id="PF07681">
    <property type="entry name" value="DoxX"/>
    <property type="match status" value="1"/>
</dbReference>
<evidence type="ECO:0000313" key="9">
    <source>
        <dbReference type="Proteomes" id="UP001285636"/>
    </source>
</evidence>
<feature type="transmembrane region" description="Helical" evidence="7">
    <location>
        <begin position="105"/>
        <end position="123"/>
    </location>
</feature>
<organism evidence="8 9">
    <name type="scientific">Alkalihalophilus pseudofirmus</name>
    <name type="common">Bacillus pseudofirmus</name>
    <dbReference type="NCBI Taxonomy" id="79885"/>
    <lineage>
        <taxon>Bacteria</taxon>
        <taxon>Bacillati</taxon>
        <taxon>Bacillota</taxon>
        <taxon>Bacilli</taxon>
        <taxon>Bacillales</taxon>
        <taxon>Bacillaceae</taxon>
        <taxon>Alkalihalophilus</taxon>
    </lineage>
</organism>
<comment type="similarity">
    <text evidence="2">Belongs to the DoxX family.</text>
</comment>
<evidence type="ECO:0000256" key="7">
    <source>
        <dbReference type="SAM" id="Phobius"/>
    </source>
</evidence>
<evidence type="ECO:0000256" key="5">
    <source>
        <dbReference type="ARBA" id="ARBA00022989"/>
    </source>
</evidence>
<dbReference type="AlphaFoldDB" id="A0AAJ2NKX4"/>
<dbReference type="Proteomes" id="UP001285636">
    <property type="component" value="Unassembled WGS sequence"/>
</dbReference>
<dbReference type="EMBL" id="JAWJAY010000001">
    <property type="protein sequence ID" value="MDV2884764.1"/>
    <property type="molecule type" value="Genomic_DNA"/>
</dbReference>
<sequence>MEQKYEVSLFIIRVVLGVTFLIHGIDKFQMGLGNVAGWFESIGIMGFFGYAVAIIELVGGIALLLGVGTRMISALIGFVMLGAIFMVKLPLGFMGTEAAGYELDIALLAMAAALVISGSKLLALDNKFFGNKNENSSKRISA</sequence>
<dbReference type="RefSeq" id="WP_323466214.1">
    <property type="nucleotide sequence ID" value="NZ_CP144224.1"/>
</dbReference>
<comment type="subcellular location">
    <subcellularLocation>
        <location evidence="1">Cell membrane</location>
        <topology evidence="1">Multi-pass membrane protein</topology>
    </subcellularLocation>
</comment>
<keyword evidence="5 7" id="KW-1133">Transmembrane helix</keyword>
<evidence type="ECO:0000256" key="4">
    <source>
        <dbReference type="ARBA" id="ARBA00022692"/>
    </source>
</evidence>
<dbReference type="InterPro" id="IPR032808">
    <property type="entry name" value="DoxX"/>
</dbReference>
<feature type="transmembrane region" description="Helical" evidence="7">
    <location>
        <begin position="72"/>
        <end position="93"/>
    </location>
</feature>
<reference evidence="8" key="1">
    <citation type="submission" date="2023-10" db="EMBL/GenBank/DDBJ databases">
        <title>Screening of Alkalihalophilus pseudofirmusBZ-TG-HK211 and Its Alleviation of Salt Stress on Rapeseed Growth.</title>
        <authorList>
            <person name="Zhao B."/>
            <person name="Guo T."/>
        </authorList>
    </citation>
    <scope>NUCLEOTIDE SEQUENCE</scope>
    <source>
        <strain evidence="8">BZ-TG-HK211</strain>
    </source>
</reference>
<evidence type="ECO:0000313" key="8">
    <source>
        <dbReference type="EMBL" id="MDV2884764.1"/>
    </source>
</evidence>
<accession>A0AAJ2NKX4</accession>
<dbReference type="PANTHER" id="PTHR33452:SF1">
    <property type="entry name" value="INNER MEMBRANE PROTEIN YPHA-RELATED"/>
    <property type="match status" value="1"/>
</dbReference>
<gene>
    <name evidence="8" type="ORF">RYX45_06215</name>
</gene>
<evidence type="ECO:0000256" key="2">
    <source>
        <dbReference type="ARBA" id="ARBA00006679"/>
    </source>
</evidence>
<proteinExistence type="inferred from homology"/>
<feature type="transmembrane region" description="Helical" evidence="7">
    <location>
        <begin position="45"/>
        <end position="65"/>
    </location>
</feature>
<evidence type="ECO:0000256" key="1">
    <source>
        <dbReference type="ARBA" id="ARBA00004651"/>
    </source>
</evidence>
<dbReference type="GO" id="GO:0005886">
    <property type="term" value="C:plasma membrane"/>
    <property type="evidence" value="ECO:0007669"/>
    <property type="project" value="UniProtKB-SubCell"/>
</dbReference>